<dbReference type="Proteomes" id="UP000194761">
    <property type="component" value="Unassembled WGS sequence"/>
</dbReference>
<evidence type="ECO:0000313" key="2">
    <source>
        <dbReference type="EMBL" id="OUC97059.1"/>
    </source>
</evidence>
<dbReference type="InterPro" id="IPR001387">
    <property type="entry name" value="Cro/C1-type_HTH"/>
</dbReference>
<gene>
    <name evidence="2" type="ORF">CA984_12640</name>
</gene>
<dbReference type="SUPFAM" id="SSF47413">
    <property type="entry name" value="lambda repressor-like DNA-binding domains"/>
    <property type="match status" value="1"/>
</dbReference>
<dbReference type="EMBL" id="NGFP01000045">
    <property type="protein sequence ID" value="OUC97059.1"/>
    <property type="molecule type" value="Genomic_DNA"/>
</dbReference>
<keyword evidence="3" id="KW-1185">Reference proteome</keyword>
<evidence type="ECO:0000313" key="3">
    <source>
        <dbReference type="Proteomes" id="UP000194761"/>
    </source>
</evidence>
<accession>A0A243RQ21</accession>
<dbReference type="Pfam" id="PF13560">
    <property type="entry name" value="HTH_31"/>
    <property type="match status" value="1"/>
</dbReference>
<sequence>MANRTSPTVRRRRLAAELRQLRQESGKNRDEVAAFVGCAPATITKIENASSTARPADVALLLELYGITGERREVLMTLAREARQRGWWHQYGGAIPQWFEAYVGLEEEAAEIRSFQPETIDGRLQTEGYIRALIQAEVSVPPEEEIERRVAIRLRRQERLTSPDAPELWVVLGEAALRRAVGGTETMREQLQRLSQVSRLNNVTLQVLPFHAGAHPGMHGGFHMLGFPEEADRAVVYVEYRQGALYLERQPDVDAYAKLFDHLRARALGPDESRALIARMAEEAL</sequence>
<evidence type="ECO:0000259" key="1">
    <source>
        <dbReference type="PROSITE" id="PS50943"/>
    </source>
</evidence>
<comment type="caution">
    <text evidence="2">The sequence shown here is derived from an EMBL/GenBank/DDBJ whole genome shotgun (WGS) entry which is preliminary data.</text>
</comment>
<protein>
    <submittedName>
        <fullName evidence="2">Transcriptional regulator</fullName>
    </submittedName>
</protein>
<reference evidence="2 3" key="1">
    <citation type="submission" date="2017-05" db="EMBL/GenBank/DDBJ databases">
        <title>Biotechnological potential of actinobacteria isolated from South African environments.</title>
        <authorList>
            <person name="Le Roes-Hill M."/>
            <person name="Prins A."/>
            <person name="Durrell K.A."/>
        </authorList>
    </citation>
    <scope>NUCLEOTIDE SEQUENCE [LARGE SCALE GENOMIC DNA]</scope>
    <source>
        <strain evidence="2">M26</strain>
    </source>
</reference>
<dbReference type="Gene3D" id="1.10.260.40">
    <property type="entry name" value="lambda repressor-like DNA-binding domains"/>
    <property type="match status" value="1"/>
</dbReference>
<dbReference type="SMART" id="SM00530">
    <property type="entry name" value="HTH_XRE"/>
    <property type="match status" value="1"/>
</dbReference>
<dbReference type="GO" id="GO:0003677">
    <property type="term" value="F:DNA binding"/>
    <property type="evidence" value="ECO:0007669"/>
    <property type="project" value="InterPro"/>
</dbReference>
<dbReference type="InterPro" id="IPR043917">
    <property type="entry name" value="DUF5753"/>
</dbReference>
<dbReference type="CDD" id="cd00093">
    <property type="entry name" value="HTH_XRE"/>
    <property type="match status" value="1"/>
</dbReference>
<dbReference type="PROSITE" id="PS50943">
    <property type="entry name" value="HTH_CROC1"/>
    <property type="match status" value="1"/>
</dbReference>
<dbReference type="RefSeq" id="WP_086571521.1">
    <property type="nucleotide sequence ID" value="NZ_NGFP01000045.1"/>
</dbReference>
<organism evidence="2 3">
    <name type="scientific">Streptosporangium minutum</name>
    <dbReference type="NCBI Taxonomy" id="569862"/>
    <lineage>
        <taxon>Bacteria</taxon>
        <taxon>Bacillati</taxon>
        <taxon>Actinomycetota</taxon>
        <taxon>Actinomycetes</taxon>
        <taxon>Streptosporangiales</taxon>
        <taxon>Streptosporangiaceae</taxon>
        <taxon>Streptosporangium</taxon>
    </lineage>
</organism>
<dbReference type="AlphaFoldDB" id="A0A243RQ21"/>
<dbReference type="Pfam" id="PF19054">
    <property type="entry name" value="DUF5753"/>
    <property type="match status" value="1"/>
</dbReference>
<name>A0A243RQ21_9ACTN</name>
<dbReference type="InterPro" id="IPR010982">
    <property type="entry name" value="Lambda_DNA-bd_dom_sf"/>
</dbReference>
<proteinExistence type="predicted"/>
<feature type="domain" description="HTH cro/C1-type" evidence="1">
    <location>
        <begin position="18"/>
        <end position="72"/>
    </location>
</feature>